<dbReference type="Gene3D" id="3.20.20.70">
    <property type="entry name" value="Aldolase class I"/>
    <property type="match status" value="1"/>
</dbReference>
<dbReference type="PANTHER" id="PTHR42894:SF1">
    <property type="entry name" value="N-(5'-PHOSPHORIBOSYL)ANTHRANILATE ISOMERASE"/>
    <property type="match status" value="1"/>
</dbReference>
<dbReference type="CDD" id="cd00405">
    <property type="entry name" value="PRAI"/>
    <property type="match status" value="1"/>
</dbReference>
<keyword evidence="12" id="KW-1185">Reference proteome</keyword>
<comment type="pathway">
    <text evidence="2 9">Amino-acid biosynthesis; L-tryptophan biosynthesis; L-tryptophan from chorismate: step 3/5.</text>
</comment>
<dbReference type="EMBL" id="LIYD01000005">
    <property type="protein sequence ID" value="KOS07998.1"/>
    <property type="molecule type" value="Genomic_DNA"/>
</dbReference>
<keyword evidence="8 9" id="KW-0413">Isomerase</keyword>
<dbReference type="OrthoDB" id="9786954at2"/>
<dbReference type="EC" id="5.3.1.24" evidence="3 9"/>
<evidence type="ECO:0000256" key="6">
    <source>
        <dbReference type="ARBA" id="ARBA00022822"/>
    </source>
</evidence>
<dbReference type="InterPro" id="IPR011060">
    <property type="entry name" value="RibuloseP-bd_barrel"/>
</dbReference>
<sequence>MIIKVCGLTDNPESKAIADLQDVDFLGFIFYEGSPRYTESTVITNKKKTGVFVDAPLEDVIHQIEKHNLNVVQLHGNESPEYITQLPQNIEVIKAFGIATEADLQKTTDYEGLVTYFLFDTKSNSHGGTGKTFNWSVLGAYKGNTPFLLSGGIGPDSVEALKGFKHPQLAGYDLNSRFETAPKVKDAALVAQFIKDIKP</sequence>
<evidence type="ECO:0000256" key="2">
    <source>
        <dbReference type="ARBA" id="ARBA00004664"/>
    </source>
</evidence>
<comment type="similarity">
    <text evidence="9">Belongs to the TrpF family.</text>
</comment>
<name>A0A0M8MLH8_9FLAO</name>
<reference evidence="11 12" key="1">
    <citation type="submission" date="2015-08" db="EMBL/GenBank/DDBJ databases">
        <title>Whole genome sequence of Flavobacterium akiainvivens IK-1T, from decaying Wikstroemia oahuensis, an endemic Hawaiian shrub.</title>
        <authorList>
            <person name="Wan X."/>
            <person name="Hou S."/>
            <person name="Saito J."/>
            <person name="Donachie S."/>
        </authorList>
    </citation>
    <scope>NUCLEOTIDE SEQUENCE [LARGE SCALE GENOMIC DNA]</scope>
    <source>
        <strain evidence="11 12">IK-1</strain>
    </source>
</reference>
<protein>
    <recommendedName>
        <fullName evidence="4 9">N-(5'-phosphoribosyl)anthranilate isomerase</fullName>
        <shortName evidence="9">PRAI</shortName>
        <ecNumber evidence="3 9">5.3.1.24</ecNumber>
    </recommendedName>
</protein>
<evidence type="ECO:0000313" key="11">
    <source>
        <dbReference type="EMBL" id="KOS07998.1"/>
    </source>
</evidence>
<dbReference type="Pfam" id="PF00697">
    <property type="entry name" value="PRAI"/>
    <property type="match status" value="1"/>
</dbReference>
<evidence type="ECO:0000256" key="3">
    <source>
        <dbReference type="ARBA" id="ARBA00012572"/>
    </source>
</evidence>
<evidence type="ECO:0000313" key="12">
    <source>
        <dbReference type="Proteomes" id="UP000037755"/>
    </source>
</evidence>
<dbReference type="InterPro" id="IPR044643">
    <property type="entry name" value="TrpF_fam"/>
</dbReference>
<dbReference type="InterPro" id="IPR001240">
    <property type="entry name" value="PRAI_dom"/>
</dbReference>
<evidence type="ECO:0000256" key="9">
    <source>
        <dbReference type="HAMAP-Rule" id="MF_00135"/>
    </source>
</evidence>
<organism evidence="11 12">
    <name type="scientific">Flavobacterium akiainvivens</name>
    <dbReference type="NCBI Taxonomy" id="1202724"/>
    <lineage>
        <taxon>Bacteria</taxon>
        <taxon>Pseudomonadati</taxon>
        <taxon>Bacteroidota</taxon>
        <taxon>Flavobacteriia</taxon>
        <taxon>Flavobacteriales</taxon>
        <taxon>Flavobacteriaceae</taxon>
        <taxon>Flavobacterium</taxon>
    </lineage>
</organism>
<dbReference type="RefSeq" id="WP_054409724.1">
    <property type="nucleotide sequence ID" value="NZ_FOYA01000010.1"/>
</dbReference>
<dbReference type="AlphaFoldDB" id="A0A0M8MLH8"/>
<comment type="caution">
    <text evidence="11">The sequence shown here is derived from an EMBL/GenBank/DDBJ whole genome shotgun (WGS) entry which is preliminary data.</text>
</comment>
<evidence type="ECO:0000256" key="5">
    <source>
        <dbReference type="ARBA" id="ARBA00022605"/>
    </source>
</evidence>
<keyword evidence="7 9" id="KW-0057">Aromatic amino acid biosynthesis</keyword>
<keyword evidence="5 9" id="KW-0028">Amino-acid biosynthesis</keyword>
<evidence type="ECO:0000256" key="8">
    <source>
        <dbReference type="ARBA" id="ARBA00023235"/>
    </source>
</evidence>
<dbReference type="InterPro" id="IPR013785">
    <property type="entry name" value="Aldolase_TIM"/>
</dbReference>
<dbReference type="SUPFAM" id="SSF51366">
    <property type="entry name" value="Ribulose-phoshate binding barrel"/>
    <property type="match status" value="1"/>
</dbReference>
<dbReference type="PANTHER" id="PTHR42894">
    <property type="entry name" value="N-(5'-PHOSPHORIBOSYL)ANTHRANILATE ISOMERASE"/>
    <property type="match status" value="1"/>
</dbReference>
<dbReference type="STRING" id="1202724.AM493_19525"/>
<evidence type="ECO:0000256" key="7">
    <source>
        <dbReference type="ARBA" id="ARBA00023141"/>
    </source>
</evidence>
<dbReference type="HAMAP" id="MF_00135">
    <property type="entry name" value="PRAI"/>
    <property type="match status" value="1"/>
</dbReference>
<dbReference type="UniPathway" id="UPA00035">
    <property type="reaction ID" value="UER00042"/>
</dbReference>
<feature type="domain" description="N-(5'phosphoribosyl) anthranilate isomerase (PRAI)" evidence="10">
    <location>
        <begin position="4"/>
        <end position="195"/>
    </location>
</feature>
<proteinExistence type="inferred from homology"/>
<dbReference type="GO" id="GO:0004640">
    <property type="term" value="F:phosphoribosylanthranilate isomerase activity"/>
    <property type="evidence" value="ECO:0007669"/>
    <property type="project" value="UniProtKB-UniRule"/>
</dbReference>
<keyword evidence="6 9" id="KW-0822">Tryptophan biosynthesis</keyword>
<comment type="catalytic activity">
    <reaction evidence="1 9">
        <text>N-(5-phospho-beta-D-ribosyl)anthranilate = 1-(2-carboxyphenylamino)-1-deoxy-D-ribulose 5-phosphate</text>
        <dbReference type="Rhea" id="RHEA:21540"/>
        <dbReference type="ChEBI" id="CHEBI:18277"/>
        <dbReference type="ChEBI" id="CHEBI:58613"/>
        <dbReference type="EC" id="5.3.1.24"/>
    </reaction>
</comment>
<evidence type="ECO:0000259" key="10">
    <source>
        <dbReference type="Pfam" id="PF00697"/>
    </source>
</evidence>
<dbReference type="Proteomes" id="UP000037755">
    <property type="component" value="Unassembled WGS sequence"/>
</dbReference>
<dbReference type="GO" id="GO:0000162">
    <property type="term" value="P:L-tryptophan biosynthetic process"/>
    <property type="evidence" value="ECO:0007669"/>
    <property type="project" value="UniProtKB-UniRule"/>
</dbReference>
<dbReference type="PATRIC" id="fig|1202724.3.peg.4044"/>
<evidence type="ECO:0000256" key="1">
    <source>
        <dbReference type="ARBA" id="ARBA00001164"/>
    </source>
</evidence>
<gene>
    <name evidence="9" type="primary">trpF</name>
    <name evidence="11" type="ORF">AM493_19525</name>
</gene>
<evidence type="ECO:0000256" key="4">
    <source>
        <dbReference type="ARBA" id="ARBA00022272"/>
    </source>
</evidence>
<accession>A0A0M8MLH8</accession>